<dbReference type="SUPFAM" id="SSF47616">
    <property type="entry name" value="GST C-terminal domain-like"/>
    <property type="match status" value="1"/>
</dbReference>
<dbReference type="CDD" id="cd03045">
    <property type="entry name" value="GST_N_Delta_Epsilon"/>
    <property type="match status" value="1"/>
</dbReference>
<dbReference type="GO" id="GO:0004364">
    <property type="term" value="F:glutathione transferase activity"/>
    <property type="evidence" value="ECO:0007669"/>
    <property type="project" value="TreeGrafter"/>
</dbReference>
<dbReference type="AlphaFoldDB" id="H9N4S5"/>
<feature type="signal peptide" evidence="2">
    <location>
        <begin position="1"/>
        <end position="20"/>
    </location>
</feature>
<dbReference type="PANTHER" id="PTHR43969">
    <property type="entry name" value="GLUTATHIONE S TRANSFERASE D10, ISOFORM A-RELATED"/>
    <property type="match status" value="1"/>
</dbReference>
<evidence type="ECO:0000256" key="1">
    <source>
        <dbReference type="ARBA" id="ARBA00011738"/>
    </source>
</evidence>
<feature type="domain" description="GST N-terminal" evidence="3">
    <location>
        <begin position="30"/>
        <end position="111"/>
    </location>
</feature>
<evidence type="ECO:0000259" key="3">
    <source>
        <dbReference type="PROSITE" id="PS50404"/>
    </source>
</evidence>
<dbReference type="CDD" id="cd03177">
    <property type="entry name" value="GST_C_Delta_Epsilon"/>
    <property type="match status" value="1"/>
</dbReference>
<evidence type="ECO:0000313" key="5">
    <source>
        <dbReference type="EMBL" id="AFD34184.1"/>
    </source>
</evidence>
<dbReference type="PANTHER" id="PTHR43969:SF2">
    <property type="entry name" value="GLUTATHIONE S TRANSFERASE D11, ISOFORM B"/>
    <property type="match status" value="1"/>
</dbReference>
<dbReference type="InterPro" id="IPR036249">
    <property type="entry name" value="Thioredoxin-like_sf"/>
</dbReference>
<dbReference type="Pfam" id="PF13417">
    <property type="entry name" value="GST_N_3"/>
    <property type="match status" value="1"/>
</dbReference>
<dbReference type="InterPro" id="IPR010987">
    <property type="entry name" value="Glutathione-S-Trfase_C-like"/>
</dbReference>
<dbReference type="InterPro" id="IPR036282">
    <property type="entry name" value="Glutathione-S-Trfase_C_sf"/>
</dbReference>
<dbReference type="InterPro" id="IPR004045">
    <property type="entry name" value="Glutathione_S-Trfase_N"/>
</dbReference>
<dbReference type="EMBL" id="JF720866">
    <property type="protein sequence ID" value="AFD34184.1"/>
    <property type="molecule type" value="mRNA"/>
</dbReference>
<proteinExistence type="evidence at transcript level"/>
<dbReference type="SFLD" id="SFLDG01153">
    <property type="entry name" value="Main.4:_Theta-like"/>
    <property type="match status" value="1"/>
</dbReference>
<dbReference type="FunFam" id="1.20.1050.10:FF:000007">
    <property type="entry name" value="Glutathione S-transferase 1-1"/>
    <property type="match status" value="1"/>
</dbReference>
<protein>
    <submittedName>
        <fullName evidence="5">Glutathione S-transferase</fullName>
    </submittedName>
</protein>
<dbReference type="InterPro" id="IPR004046">
    <property type="entry name" value="GST_C"/>
</dbReference>
<keyword evidence="5" id="KW-0808">Transferase</keyword>
<comment type="subunit">
    <text evidence="1">Homodimer.</text>
</comment>
<dbReference type="Gene3D" id="1.20.1050.10">
    <property type="match status" value="1"/>
</dbReference>
<feature type="chain" id="PRO_5003622314" evidence="2">
    <location>
        <begin position="21"/>
        <end position="244"/>
    </location>
</feature>
<dbReference type="PROSITE" id="PS50404">
    <property type="entry name" value="GST_NTER"/>
    <property type="match status" value="1"/>
</dbReference>
<dbReference type="SFLD" id="SFLDG00358">
    <property type="entry name" value="Main_(cytGST)"/>
    <property type="match status" value="1"/>
</dbReference>
<dbReference type="SFLD" id="SFLDS00019">
    <property type="entry name" value="Glutathione_Transferase_(cytos"/>
    <property type="match status" value="1"/>
</dbReference>
<dbReference type="SUPFAM" id="SSF52833">
    <property type="entry name" value="Thioredoxin-like"/>
    <property type="match status" value="1"/>
</dbReference>
<dbReference type="Gene3D" id="3.40.30.10">
    <property type="entry name" value="Glutaredoxin"/>
    <property type="match status" value="1"/>
</dbReference>
<evidence type="ECO:0000256" key="2">
    <source>
        <dbReference type="SAM" id="SignalP"/>
    </source>
</evidence>
<dbReference type="PROSITE" id="PS50405">
    <property type="entry name" value="GST_CTER"/>
    <property type="match status" value="1"/>
</dbReference>
<dbReference type="SMR" id="H9N4S5"/>
<keyword evidence="2" id="KW-0732">Signal</keyword>
<evidence type="ECO:0000259" key="4">
    <source>
        <dbReference type="PROSITE" id="PS50405"/>
    </source>
</evidence>
<organism evidence="5">
    <name type="scientific">Argyresthia conjugella</name>
    <dbReference type="NCBI Taxonomy" id="687015"/>
    <lineage>
        <taxon>Eukaryota</taxon>
        <taxon>Metazoa</taxon>
        <taxon>Ecdysozoa</taxon>
        <taxon>Arthropoda</taxon>
        <taxon>Hexapoda</taxon>
        <taxon>Insecta</taxon>
        <taxon>Pterygota</taxon>
        <taxon>Neoptera</taxon>
        <taxon>Endopterygota</taxon>
        <taxon>Lepidoptera</taxon>
        <taxon>Glossata</taxon>
        <taxon>Ditrysia</taxon>
        <taxon>Yponomeutoidea</taxon>
        <taxon>Argyresthiidae</taxon>
        <taxon>Argyresthia</taxon>
    </lineage>
</organism>
<reference evidence="5" key="1">
    <citation type="submission" date="2011-03" db="EMBL/GenBank/DDBJ databases">
        <title>Identification of genes expressed in the antennae of female apple fruit moths,.</title>
        <authorList>
            <person name="Sekse M.L."/>
            <person name="Klemsdal S."/>
        </authorList>
    </citation>
    <scope>NUCLEOTIDE SEQUENCE</scope>
    <source>
        <tissue evidence="5">Antennae</tissue>
    </source>
</reference>
<dbReference type="Pfam" id="PF00043">
    <property type="entry name" value="GST_C"/>
    <property type="match status" value="1"/>
</dbReference>
<accession>H9N4S5</accession>
<dbReference type="InterPro" id="IPR040079">
    <property type="entry name" value="Glutathione_S-Trfase"/>
</dbReference>
<dbReference type="GO" id="GO:0006749">
    <property type="term" value="P:glutathione metabolic process"/>
    <property type="evidence" value="ECO:0007669"/>
    <property type="project" value="TreeGrafter"/>
</dbReference>
<dbReference type="FunFam" id="3.40.30.10:FF:000034">
    <property type="entry name" value="glutathione S-transferase 1"/>
    <property type="match status" value="1"/>
</dbReference>
<sequence length="244" mass="27900">MKGLILTIVFVANLACNAAARSKTSKMPADRIKLYHLPPSPPCRAVRMLAMALNLELELVMTNLMEGEHLKPEFLKMNPQHTLPTIDDNGFILWESRAIMAYLVNAYGRDDSLYPKNPRLRAVVDQRLNFDVGTLYARYIAYYAPVLFFGQEKDEEKQKKLDEAIGWFNSMLEGRTFSAGDNLTIADITIIVTFSTLEALEYDFSEYENVQKWYERTKKALEPYGYKEIDEAGAQMLGSFVKKD</sequence>
<name>H9N4S5_9NEOP</name>
<feature type="domain" description="GST C-terminal" evidence="4">
    <location>
        <begin position="117"/>
        <end position="244"/>
    </location>
</feature>